<dbReference type="FunFam" id="3.80.10.10:FF:001788">
    <property type="entry name" value="Uncharacterized protein"/>
    <property type="match status" value="1"/>
</dbReference>
<evidence type="ECO:0008006" key="3">
    <source>
        <dbReference type="Google" id="ProtNLM"/>
    </source>
</evidence>
<dbReference type="FunFam" id="3.80.10.10:FF:002225">
    <property type="entry name" value="Uncharacterized protein"/>
    <property type="match status" value="1"/>
</dbReference>
<accession>E9G3L0</accession>
<protein>
    <recommendedName>
        <fullName evidence="3">F-box domain-containing protein</fullName>
    </recommendedName>
</protein>
<dbReference type="PANTHER" id="PTHR13318:SF247">
    <property type="entry name" value="GH16156P"/>
    <property type="match status" value="1"/>
</dbReference>
<dbReference type="PhylomeDB" id="E9G3L0"/>
<dbReference type="KEGG" id="dpx:DAPPUDRAFT_313604"/>
<reference evidence="1 2" key="1">
    <citation type="journal article" date="2011" name="Science">
        <title>The ecoresponsive genome of Daphnia pulex.</title>
        <authorList>
            <person name="Colbourne J.K."/>
            <person name="Pfrender M.E."/>
            <person name="Gilbert D."/>
            <person name="Thomas W.K."/>
            <person name="Tucker A."/>
            <person name="Oakley T.H."/>
            <person name="Tokishita S."/>
            <person name="Aerts A."/>
            <person name="Arnold G.J."/>
            <person name="Basu M.K."/>
            <person name="Bauer D.J."/>
            <person name="Caceres C.E."/>
            <person name="Carmel L."/>
            <person name="Casola C."/>
            <person name="Choi J.H."/>
            <person name="Detter J.C."/>
            <person name="Dong Q."/>
            <person name="Dusheyko S."/>
            <person name="Eads B.D."/>
            <person name="Frohlich T."/>
            <person name="Geiler-Samerotte K.A."/>
            <person name="Gerlach D."/>
            <person name="Hatcher P."/>
            <person name="Jogdeo S."/>
            <person name="Krijgsveld J."/>
            <person name="Kriventseva E.V."/>
            <person name="Kultz D."/>
            <person name="Laforsch C."/>
            <person name="Lindquist E."/>
            <person name="Lopez J."/>
            <person name="Manak J.R."/>
            <person name="Muller J."/>
            <person name="Pangilinan J."/>
            <person name="Patwardhan R.P."/>
            <person name="Pitluck S."/>
            <person name="Pritham E.J."/>
            <person name="Rechtsteiner A."/>
            <person name="Rho M."/>
            <person name="Rogozin I.B."/>
            <person name="Sakarya O."/>
            <person name="Salamov A."/>
            <person name="Schaack S."/>
            <person name="Shapiro H."/>
            <person name="Shiga Y."/>
            <person name="Skalitzky C."/>
            <person name="Smith Z."/>
            <person name="Souvorov A."/>
            <person name="Sung W."/>
            <person name="Tang Z."/>
            <person name="Tsuchiya D."/>
            <person name="Tu H."/>
            <person name="Vos H."/>
            <person name="Wang M."/>
            <person name="Wolf Y.I."/>
            <person name="Yamagata H."/>
            <person name="Yamada T."/>
            <person name="Ye Y."/>
            <person name="Shaw J.R."/>
            <person name="Andrews J."/>
            <person name="Crease T.J."/>
            <person name="Tang H."/>
            <person name="Lucas S.M."/>
            <person name="Robertson H.M."/>
            <person name="Bork P."/>
            <person name="Koonin E.V."/>
            <person name="Zdobnov E.M."/>
            <person name="Grigoriev I.V."/>
            <person name="Lynch M."/>
            <person name="Boore J.L."/>
        </authorList>
    </citation>
    <scope>NUCLEOTIDE SEQUENCE [LARGE SCALE GENOMIC DNA]</scope>
</reference>
<dbReference type="InterPro" id="IPR032675">
    <property type="entry name" value="LRR_dom_sf"/>
</dbReference>
<dbReference type="PANTHER" id="PTHR13318">
    <property type="entry name" value="PARTNER OF PAIRED, ISOFORM B-RELATED"/>
    <property type="match status" value="1"/>
</dbReference>
<organism evidence="1 2">
    <name type="scientific">Daphnia pulex</name>
    <name type="common">Water flea</name>
    <dbReference type="NCBI Taxonomy" id="6669"/>
    <lineage>
        <taxon>Eukaryota</taxon>
        <taxon>Metazoa</taxon>
        <taxon>Ecdysozoa</taxon>
        <taxon>Arthropoda</taxon>
        <taxon>Crustacea</taxon>
        <taxon>Branchiopoda</taxon>
        <taxon>Diplostraca</taxon>
        <taxon>Cladocera</taxon>
        <taxon>Anomopoda</taxon>
        <taxon>Daphniidae</taxon>
        <taxon>Daphnia</taxon>
    </lineage>
</organism>
<dbReference type="Proteomes" id="UP000000305">
    <property type="component" value="Unassembled WGS sequence"/>
</dbReference>
<dbReference type="SMART" id="SM00367">
    <property type="entry name" value="LRR_CC"/>
    <property type="match status" value="3"/>
</dbReference>
<gene>
    <name evidence="1" type="ORF">DAPPUDRAFT_313604</name>
</gene>
<dbReference type="AlphaFoldDB" id="E9G3L0"/>
<dbReference type="SUPFAM" id="SSF52047">
    <property type="entry name" value="RNI-like"/>
    <property type="match status" value="1"/>
</dbReference>
<dbReference type="Gene3D" id="3.80.10.10">
    <property type="entry name" value="Ribonuclease Inhibitor"/>
    <property type="match status" value="2"/>
</dbReference>
<dbReference type="HOGENOM" id="CLU_033667_1_0_1"/>
<proteinExistence type="predicted"/>
<dbReference type="InParanoid" id="E9G3L0"/>
<name>E9G3L0_DAPPU</name>
<dbReference type="GO" id="GO:0031146">
    <property type="term" value="P:SCF-dependent proteasomal ubiquitin-dependent protein catabolic process"/>
    <property type="evidence" value="ECO:0000318"/>
    <property type="project" value="GO_Central"/>
</dbReference>
<dbReference type="InterPro" id="IPR006553">
    <property type="entry name" value="Leu-rich_rpt_Cys-con_subtyp"/>
</dbReference>
<evidence type="ECO:0000313" key="2">
    <source>
        <dbReference type="Proteomes" id="UP000000305"/>
    </source>
</evidence>
<sequence>MPQLIGVKLLSQTCLEYVINNMAVLFQKLPSADFATTSSNQTSQSPFDQLPSKFLEEIICALRTKRCLKKFLGLLAAPQLETLNLRYLSEEDDCSIHFELNSLRCKYLKNLSLCWSSLSNDKFLTSVIPMFVKLQVLDISHSEAGNSSLEVIGTYCTELRELELTDCPNISDTGVKGLCVSAAQNPGREDEKLGLQKSLLKLGSSGTKISNAGIFLGLETFRSLKVWDIVTVKILAEIHKDFLNRSPEIPKYCLMNLKLASDICDTKTFGLVLSLCPLVIEVDINIVRGLTDSDILCLLSLEKLRKLKLGGSIDGCSSYVTFGGGVTPILKAFGNSSLKTLSLSNLCDVNIQVIAQLCPNLHSLDLCDNSSYSTAKLDEEWGKIESQVLKQLGKLSLSVRNSSISIPREHFILLLSAPSLVDIDIVGCSMLNDDVLQEVARVQKFHHLESLEVKKCHNVTEKGIDVFMNAQNPLKKIVLRWCRQVTKSNVDYWKEQAKMNNWQIVIQFEKFEEIDFYGEESEDDYDYYGDEY</sequence>
<evidence type="ECO:0000313" key="1">
    <source>
        <dbReference type="EMBL" id="EFX85971.1"/>
    </source>
</evidence>
<dbReference type="OMA" id="IICALRT"/>
<dbReference type="eggNOG" id="ENOG502S2U8">
    <property type="taxonomic scope" value="Eukaryota"/>
</dbReference>
<keyword evidence="2" id="KW-1185">Reference proteome</keyword>
<dbReference type="OrthoDB" id="6422937at2759"/>
<dbReference type="EMBL" id="GL732531">
    <property type="protein sequence ID" value="EFX85971.1"/>
    <property type="molecule type" value="Genomic_DNA"/>
</dbReference>
<dbReference type="GO" id="GO:0019005">
    <property type="term" value="C:SCF ubiquitin ligase complex"/>
    <property type="evidence" value="ECO:0000318"/>
    <property type="project" value="GO_Central"/>
</dbReference>